<dbReference type="AlphaFoldDB" id="A0AAD7F0Z7"/>
<sequence>MALLPQELFDAIIDEIHDKKTLKSCALVATSFLRPSRWKLFRKVRLGLGRHSRDTAAALAESPHLVSYICDLVILMPSTVPDSVAVAGLLRSVQNIESLLVFGRAPSVNWNSVEHEACSALLDCLSRPSLRFLHLSSMQGVPAALISAATAIPVVSFFHIRMDVQEEIFEQLHASAPAPRLRHLTLGDTGPAVPLICDFLLHPRKPAYTQQIERLTICIDQDNASYGGRIIAACAATLKYLAVSLENITQLPLLPFVLEVEIKVWVGYDRRLPALFSQNISQIASSLPLAETITLVVFIEPIHPDPEVDWPDEAPLPIFGPPFMDRTQLLHLRQVHCILRREGPFDDISALFDRFVLAMESMMPGLQGTGILRCTLDNPQR</sequence>
<keyword evidence="2" id="KW-1185">Reference proteome</keyword>
<evidence type="ECO:0000313" key="2">
    <source>
        <dbReference type="Proteomes" id="UP001218218"/>
    </source>
</evidence>
<accession>A0AAD7F0Z7</accession>
<reference evidence="1" key="1">
    <citation type="submission" date="2023-03" db="EMBL/GenBank/DDBJ databases">
        <title>Massive genome expansion in bonnet fungi (Mycena s.s.) driven by repeated elements and novel gene families across ecological guilds.</title>
        <authorList>
            <consortium name="Lawrence Berkeley National Laboratory"/>
            <person name="Harder C.B."/>
            <person name="Miyauchi S."/>
            <person name="Viragh M."/>
            <person name="Kuo A."/>
            <person name="Thoen E."/>
            <person name="Andreopoulos B."/>
            <person name="Lu D."/>
            <person name="Skrede I."/>
            <person name="Drula E."/>
            <person name="Henrissat B."/>
            <person name="Morin E."/>
            <person name="Kohler A."/>
            <person name="Barry K."/>
            <person name="LaButti K."/>
            <person name="Morin E."/>
            <person name="Salamov A."/>
            <person name="Lipzen A."/>
            <person name="Mereny Z."/>
            <person name="Hegedus B."/>
            <person name="Baldrian P."/>
            <person name="Stursova M."/>
            <person name="Weitz H."/>
            <person name="Taylor A."/>
            <person name="Grigoriev I.V."/>
            <person name="Nagy L.G."/>
            <person name="Martin F."/>
            <person name="Kauserud H."/>
        </authorList>
    </citation>
    <scope>NUCLEOTIDE SEQUENCE</scope>
    <source>
        <strain evidence="1">CBHHK002</strain>
    </source>
</reference>
<name>A0AAD7F0Z7_9AGAR</name>
<gene>
    <name evidence="1" type="ORF">DFH08DRAFT_801446</name>
</gene>
<comment type="caution">
    <text evidence="1">The sequence shown here is derived from an EMBL/GenBank/DDBJ whole genome shotgun (WGS) entry which is preliminary data.</text>
</comment>
<organism evidence="1 2">
    <name type="scientific">Mycena albidolilacea</name>
    <dbReference type="NCBI Taxonomy" id="1033008"/>
    <lineage>
        <taxon>Eukaryota</taxon>
        <taxon>Fungi</taxon>
        <taxon>Dikarya</taxon>
        <taxon>Basidiomycota</taxon>
        <taxon>Agaricomycotina</taxon>
        <taxon>Agaricomycetes</taxon>
        <taxon>Agaricomycetidae</taxon>
        <taxon>Agaricales</taxon>
        <taxon>Marasmiineae</taxon>
        <taxon>Mycenaceae</taxon>
        <taxon>Mycena</taxon>
    </lineage>
</organism>
<dbReference type="EMBL" id="JARIHO010000006">
    <property type="protein sequence ID" value="KAJ7359671.1"/>
    <property type="molecule type" value="Genomic_DNA"/>
</dbReference>
<dbReference type="Proteomes" id="UP001218218">
    <property type="component" value="Unassembled WGS sequence"/>
</dbReference>
<evidence type="ECO:0008006" key="3">
    <source>
        <dbReference type="Google" id="ProtNLM"/>
    </source>
</evidence>
<proteinExistence type="predicted"/>
<evidence type="ECO:0000313" key="1">
    <source>
        <dbReference type="EMBL" id="KAJ7359671.1"/>
    </source>
</evidence>
<protein>
    <recommendedName>
        <fullName evidence="3">F-box domain-containing protein</fullName>
    </recommendedName>
</protein>